<keyword evidence="3" id="KW-1185">Reference proteome</keyword>
<evidence type="ECO:0000256" key="1">
    <source>
        <dbReference type="SAM" id="SignalP"/>
    </source>
</evidence>
<proteinExistence type="predicted"/>
<dbReference type="EMBL" id="OU963869">
    <property type="protein sequence ID" value="CAH0394375.1"/>
    <property type="molecule type" value="Genomic_DNA"/>
</dbReference>
<evidence type="ECO:0000313" key="3">
    <source>
        <dbReference type="Proteomes" id="UP001152759"/>
    </source>
</evidence>
<feature type="signal peptide" evidence="1">
    <location>
        <begin position="1"/>
        <end position="22"/>
    </location>
</feature>
<keyword evidence="1" id="KW-0732">Signal</keyword>
<gene>
    <name evidence="2" type="ORF">BEMITA_LOCUS12684</name>
</gene>
<dbReference type="Proteomes" id="UP001152759">
    <property type="component" value="Chromosome 8"/>
</dbReference>
<dbReference type="AlphaFoldDB" id="A0A9P0AN78"/>
<feature type="chain" id="PRO_5040259958" evidence="1">
    <location>
        <begin position="23"/>
        <end position="179"/>
    </location>
</feature>
<accession>A0A9P0AN78</accession>
<protein>
    <submittedName>
        <fullName evidence="2">Uncharacterized protein</fullName>
    </submittedName>
</protein>
<organism evidence="2 3">
    <name type="scientific">Bemisia tabaci</name>
    <name type="common">Sweetpotato whitefly</name>
    <name type="synonym">Aleurodes tabaci</name>
    <dbReference type="NCBI Taxonomy" id="7038"/>
    <lineage>
        <taxon>Eukaryota</taxon>
        <taxon>Metazoa</taxon>
        <taxon>Ecdysozoa</taxon>
        <taxon>Arthropoda</taxon>
        <taxon>Hexapoda</taxon>
        <taxon>Insecta</taxon>
        <taxon>Pterygota</taxon>
        <taxon>Neoptera</taxon>
        <taxon>Paraneoptera</taxon>
        <taxon>Hemiptera</taxon>
        <taxon>Sternorrhyncha</taxon>
        <taxon>Aleyrodoidea</taxon>
        <taxon>Aleyrodidae</taxon>
        <taxon>Aleyrodinae</taxon>
        <taxon>Bemisia</taxon>
    </lineage>
</organism>
<name>A0A9P0AN78_BEMTA</name>
<sequence length="179" mass="20340">MIPEKIAALLVLMAGLGIMSQADCCTQIRNSTISTYNTSRIALFQNGHLIILLSIDLVQSYSICNRTYPNAALAWMLKTSKSSPPYQPQDRPRNRQMRPAPVIPIIMAGAFTAATAVWEGYSYGKTNGRIEELRTEIRNQDSYFPKVTTKNKQSTLKHFYAMRRELQDFSLRTKEKKLC</sequence>
<evidence type="ECO:0000313" key="2">
    <source>
        <dbReference type="EMBL" id="CAH0394375.1"/>
    </source>
</evidence>
<reference evidence="2" key="1">
    <citation type="submission" date="2021-12" db="EMBL/GenBank/DDBJ databases">
        <authorList>
            <person name="King R."/>
        </authorList>
    </citation>
    <scope>NUCLEOTIDE SEQUENCE</scope>
</reference>